<evidence type="ECO:0000256" key="2">
    <source>
        <dbReference type="ARBA" id="ARBA00010919"/>
    </source>
</evidence>
<dbReference type="InterPro" id="IPR000592">
    <property type="entry name" value="Ribosomal_eS27"/>
</dbReference>
<dbReference type="Pfam" id="PF01667">
    <property type="entry name" value="Ribosomal_S27e"/>
    <property type="match status" value="1"/>
</dbReference>
<evidence type="ECO:0000256" key="3">
    <source>
        <dbReference type="ARBA" id="ARBA00022833"/>
    </source>
</evidence>
<keyword evidence="3" id="KW-0862">Zinc</keyword>
<accession>A0A0M0BKC3</accession>
<comment type="similarity">
    <text evidence="2">Belongs to the eukaryotic ribosomal protein eS27 family.</text>
</comment>
<reference evidence="6 7" key="1">
    <citation type="submission" date="2015-06" db="EMBL/GenBank/DDBJ databases">
        <title>New insights into the roles of widespread benthic archaea in carbon and nitrogen cycling.</title>
        <authorList>
            <person name="Lazar C.S."/>
            <person name="Baker B.J."/>
            <person name="Seitz K.W."/>
            <person name="Hyde A.S."/>
            <person name="Dick G.J."/>
            <person name="Hinrichs K.-U."/>
            <person name="Teske A.P."/>
        </authorList>
    </citation>
    <scope>NUCLEOTIDE SEQUENCE [LARGE SCALE GENOMIC DNA]</scope>
    <source>
        <strain evidence="6">DG-45</strain>
    </source>
</reference>
<proteinExistence type="inferred from homology"/>
<sequence>CRGCESEQIIFSHTTNLIKCRTCGEVLAEPKGGKADIKGIVLSVLG</sequence>
<evidence type="ECO:0000256" key="5">
    <source>
        <dbReference type="ARBA" id="ARBA00023274"/>
    </source>
</evidence>
<comment type="cofactor">
    <cofactor evidence="1">
        <name>Zn(2+)</name>
        <dbReference type="ChEBI" id="CHEBI:29105"/>
    </cofactor>
</comment>
<dbReference type="Proteomes" id="UP000037210">
    <property type="component" value="Unassembled WGS sequence"/>
</dbReference>
<evidence type="ECO:0000313" key="7">
    <source>
        <dbReference type="Proteomes" id="UP000037210"/>
    </source>
</evidence>
<gene>
    <name evidence="6" type="ORF">AC482_07325</name>
</gene>
<evidence type="ECO:0000256" key="1">
    <source>
        <dbReference type="ARBA" id="ARBA00001947"/>
    </source>
</evidence>
<dbReference type="GO" id="GO:0006412">
    <property type="term" value="P:translation"/>
    <property type="evidence" value="ECO:0007669"/>
    <property type="project" value="InterPro"/>
</dbReference>
<dbReference type="GO" id="GO:0005840">
    <property type="term" value="C:ribosome"/>
    <property type="evidence" value="ECO:0007669"/>
    <property type="project" value="UniProtKB-KW"/>
</dbReference>
<dbReference type="Gene3D" id="2.20.25.100">
    <property type="entry name" value="Zn-binding ribosomal proteins"/>
    <property type="match status" value="1"/>
</dbReference>
<keyword evidence="4 6" id="KW-0689">Ribosomal protein</keyword>
<dbReference type="SUPFAM" id="SSF57829">
    <property type="entry name" value="Zn-binding ribosomal proteins"/>
    <property type="match status" value="1"/>
</dbReference>
<comment type="caution">
    <text evidence="6">The sequence shown here is derived from an EMBL/GenBank/DDBJ whole genome shotgun (WGS) entry which is preliminary data.</text>
</comment>
<keyword evidence="5" id="KW-0687">Ribonucleoprotein</keyword>
<dbReference type="InterPro" id="IPR011332">
    <property type="entry name" value="Ribosomal_zn-bd"/>
</dbReference>
<dbReference type="InterPro" id="IPR023407">
    <property type="entry name" value="Ribosomal_eS27_Zn-bd_dom_sf"/>
</dbReference>
<dbReference type="GO" id="GO:1990904">
    <property type="term" value="C:ribonucleoprotein complex"/>
    <property type="evidence" value="ECO:0007669"/>
    <property type="project" value="UniProtKB-KW"/>
</dbReference>
<dbReference type="AlphaFoldDB" id="A0A0M0BKC3"/>
<organism evidence="6 7">
    <name type="scientific">miscellaneous Crenarchaeota group-15 archaeon DG-45</name>
    <dbReference type="NCBI Taxonomy" id="1685127"/>
    <lineage>
        <taxon>Archaea</taxon>
        <taxon>Candidatus Bathyarchaeota</taxon>
        <taxon>MCG-15</taxon>
    </lineage>
</organism>
<name>A0A0M0BKC3_9ARCH</name>
<feature type="non-terminal residue" evidence="6">
    <location>
        <position position="1"/>
    </location>
</feature>
<dbReference type="GO" id="GO:0003735">
    <property type="term" value="F:structural constituent of ribosome"/>
    <property type="evidence" value="ECO:0007669"/>
    <property type="project" value="InterPro"/>
</dbReference>
<protein>
    <submittedName>
        <fullName evidence="6">30S ribosomal protein S27</fullName>
    </submittedName>
</protein>
<dbReference type="EMBL" id="LFWZ01000076">
    <property type="protein sequence ID" value="KON28993.1"/>
    <property type="molecule type" value="Genomic_DNA"/>
</dbReference>
<evidence type="ECO:0000313" key="6">
    <source>
        <dbReference type="EMBL" id="KON28993.1"/>
    </source>
</evidence>
<evidence type="ECO:0000256" key="4">
    <source>
        <dbReference type="ARBA" id="ARBA00022980"/>
    </source>
</evidence>